<sequence length="279" mass="31237">MKMMRNVFILLFTVLSVTTATAQKKDKIKGSKTIAVTQRKLDEFNSIEVEDNIEVFLVKGNEQKFEIEADDNLHESITAEVHGGNLRITTNKKITRAKKISVRITYNDALKNIVAKHETTLNALKPLELDSISIKNLNYSKSFLNIKVRSFKLEMDDKAEGEINVEASKTEIILSKNAELEALLAVPDVKIDMYQRATATIEGDAAAAQIRLDNNAELFAKKFTVKNMQLLAEGYSKNQVKVSEKLSFSANGKSETVLHDMPKIEISVFADNAVLKKED</sequence>
<keyword evidence="1" id="KW-0732">Signal</keyword>
<feature type="domain" description="Putative auto-transporter adhesin head GIN" evidence="2">
    <location>
        <begin position="43"/>
        <end position="257"/>
    </location>
</feature>
<proteinExistence type="predicted"/>
<dbReference type="Gene3D" id="2.160.20.120">
    <property type="match status" value="1"/>
</dbReference>
<evidence type="ECO:0000256" key="1">
    <source>
        <dbReference type="SAM" id="SignalP"/>
    </source>
</evidence>
<comment type="caution">
    <text evidence="3">The sequence shown here is derived from an EMBL/GenBank/DDBJ whole genome shotgun (WGS) entry which is preliminary data.</text>
</comment>
<feature type="signal peptide" evidence="1">
    <location>
        <begin position="1"/>
        <end position="22"/>
    </location>
</feature>
<evidence type="ECO:0000313" key="4">
    <source>
        <dbReference type="Proteomes" id="UP000615760"/>
    </source>
</evidence>
<name>A0ABQ1JU24_9FLAO</name>
<evidence type="ECO:0000313" key="3">
    <source>
        <dbReference type="EMBL" id="GGB75549.1"/>
    </source>
</evidence>
<gene>
    <name evidence="3" type="ORF">GCM10007424_14360</name>
</gene>
<organism evidence="3 4">
    <name type="scientific">Flavobacterium suaedae</name>
    <dbReference type="NCBI Taxonomy" id="1767027"/>
    <lineage>
        <taxon>Bacteria</taxon>
        <taxon>Pseudomonadati</taxon>
        <taxon>Bacteroidota</taxon>
        <taxon>Flavobacteriia</taxon>
        <taxon>Flavobacteriales</taxon>
        <taxon>Flavobacteriaceae</taxon>
        <taxon>Flavobacterium</taxon>
    </lineage>
</organism>
<dbReference type="InterPro" id="IPR021255">
    <property type="entry name" value="DUF2807"/>
</dbReference>
<reference evidence="4" key="1">
    <citation type="journal article" date="2019" name="Int. J. Syst. Evol. Microbiol.">
        <title>The Global Catalogue of Microorganisms (GCM) 10K type strain sequencing project: providing services to taxonomists for standard genome sequencing and annotation.</title>
        <authorList>
            <consortium name="The Broad Institute Genomics Platform"/>
            <consortium name="The Broad Institute Genome Sequencing Center for Infectious Disease"/>
            <person name="Wu L."/>
            <person name="Ma J."/>
        </authorList>
    </citation>
    <scope>NUCLEOTIDE SEQUENCE [LARGE SCALE GENOMIC DNA]</scope>
    <source>
        <strain evidence="4">CGMCC 1.15461</strain>
    </source>
</reference>
<accession>A0ABQ1JU24</accession>
<keyword evidence="4" id="KW-1185">Reference proteome</keyword>
<dbReference type="EMBL" id="BMJE01000003">
    <property type="protein sequence ID" value="GGB75549.1"/>
    <property type="molecule type" value="Genomic_DNA"/>
</dbReference>
<evidence type="ECO:0000259" key="2">
    <source>
        <dbReference type="Pfam" id="PF10988"/>
    </source>
</evidence>
<dbReference type="Proteomes" id="UP000615760">
    <property type="component" value="Unassembled WGS sequence"/>
</dbReference>
<protein>
    <recommendedName>
        <fullName evidence="2">Putative auto-transporter adhesin head GIN domain-containing protein</fullName>
    </recommendedName>
</protein>
<feature type="chain" id="PRO_5047363250" description="Putative auto-transporter adhesin head GIN domain-containing protein" evidence="1">
    <location>
        <begin position="23"/>
        <end position="279"/>
    </location>
</feature>
<dbReference type="Pfam" id="PF10988">
    <property type="entry name" value="DUF2807"/>
    <property type="match status" value="1"/>
</dbReference>